<gene>
    <name evidence="1" type="ORF">PG994_004920</name>
</gene>
<protein>
    <submittedName>
        <fullName evidence="1">Uncharacterized protein</fullName>
    </submittedName>
</protein>
<comment type="caution">
    <text evidence="1">The sequence shown here is derived from an EMBL/GenBank/DDBJ whole genome shotgun (WGS) entry which is preliminary data.</text>
</comment>
<keyword evidence="2" id="KW-1185">Reference proteome</keyword>
<name>A0ABR1VRZ8_9PEZI</name>
<evidence type="ECO:0000313" key="2">
    <source>
        <dbReference type="Proteomes" id="UP001480595"/>
    </source>
</evidence>
<dbReference type="GeneID" id="92089392"/>
<sequence length="113" mass="12977">MDADGRVDLEHDPYCLRKHFTTRWGVLKDQSETWGPPQGGATVEWSDRDMRTQTEGKEPGLSVDRKLRWDYTREASLANLISSPWLLHRIVANFGAPPLTEADPYKCSWSFIL</sequence>
<reference evidence="1 2" key="1">
    <citation type="submission" date="2023-01" db="EMBL/GenBank/DDBJ databases">
        <title>Analysis of 21 Apiospora genomes using comparative genomics revels a genus with tremendous synthesis potential of carbohydrate active enzymes and secondary metabolites.</title>
        <authorList>
            <person name="Sorensen T."/>
        </authorList>
    </citation>
    <scope>NUCLEOTIDE SEQUENCE [LARGE SCALE GENOMIC DNA]</scope>
    <source>
        <strain evidence="1 2">CBS 135458</strain>
    </source>
</reference>
<accession>A0ABR1VRZ8</accession>
<dbReference type="Proteomes" id="UP001480595">
    <property type="component" value="Unassembled WGS sequence"/>
</dbReference>
<dbReference type="RefSeq" id="XP_066718496.1">
    <property type="nucleotide sequence ID" value="XM_066856329.1"/>
</dbReference>
<proteinExistence type="predicted"/>
<evidence type="ECO:0000313" key="1">
    <source>
        <dbReference type="EMBL" id="KAK8074021.1"/>
    </source>
</evidence>
<organism evidence="1 2">
    <name type="scientific">Apiospora phragmitis</name>
    <dbReference type="NCBI Taxonomy" id="2905665"/>
    <lineage>
        <taxon>Eukaryota</taxon>
        <taxon>Fungi</taxon>
        <taxon>Dikarya</taxon>
        <taxon>Ascomycota</taxon>
        <taxon>Pezizomycotina</taxon>
        <taxon>Sordariomycetes</taxon>
        <taxon>Xylariomycetidae</taxon>
        <taxon>Amphisphaeriales</taxon>
        <taxon>Apiosporaceae</taxon>
        <taxon>Apiospora</taxon>
    </lineage>
</organism>
<dbReference type="EMBL" id="JAQQWL010000005">
    <property type="protein sequence ID" value="KAK8074021.1"/>
    <property type="molecule type" value="Genomic_DNA"/>
</dbReference>